<dbReference type="SUPFAM" id="SSF81606">
    <property type="entry name" value="PP2C-like"/>
    <property type="match status" value="1"/>
</dbReference>
<dbReference type="InterPro" id="IPR036457">
    <property type="entry name" value="PPM-type-like_dom_sf"/>
</dbReference>
<evidence type="ECO:0000256" key="5">
    <source>
        <dbReference type="RuleBase" id="RU003465"/>
    </source>
</evidence>
<dbReference type="PROSITE" id="PS01032">
    <property type="entry name" value="PPM_1"/>
    <property type="match status" value="1"/>
</dbReference>
<evidence type="ECO:0000313" key="8">
    <source>
        <dbReference type="EMBL" id="RJE23732.1"/>
    </source>
</evidence>
<feature type="compositionally biased region" description="Polar residues" evidence="6">
    <location>
        <begin position="89"/>
        <end position="104"/>
    </location>
</feature>
<dbReference type="InterPro" id="IPR001932">
    <property type="entry name" value="PPM-type_phosphatase-like_dom"/>
</dbReference>
<dbReference type="Proteomes" id="UP000266188">
    <property type="component" value="Unassembled WGS sequence"/>
</dbReference>
<dbReference type="CDD" id="cd00143">
    <property type="entry name" value="PP2Cc"/>
    <property type="match status" value="1"/>
</dbReference>
<evidence type="ECO:0000259" key="7">
    <source>
        <dbReference type="PROSITE" id="PS51746"/>
    </source>
</evidence>
<dbReference type="GO" id="GO:0004722">
    <property type="term" value="F:protein serine/threonine phosphatase activity"/>
    <property type="evidence" value="ECO:0007669"/>
    <property type="project" value="InterPro"/>
</dbReference>
<dbReference type="Gene3D" id="3.60.40.10">
    <property type="entry name" value="PPM-type phosphatase domain"/>
    <property type="match status" value="1"/>
</dbReference>
<dbReference type="GO" id="GO:0046872">
    <property type="term" value="F:metal ion binding"/>
    <property type="evidence" value="ECO:0007669"/>
    <property type="project" value="UniProtKB-KW"/>
</dbReference>
<dbReference type="AlphaFoldDB" id="A0A3A2ZKQ3"/>
<dbReference type="EMBL" id="MVGC01000107">
    <property type="protein sequence ID" value="RJE23732.1"/>
    <property type="molecule type" value="Genomic_DNA"/>
</dbReference>
<feature type="region of interest" description="Disordered" evidence="6">
    <location>
        <begin position="1"/>
        <end position="139"/>
    </location>
</feature>
<proteinExistence type="inferred from homology"/>
<comment type="caution">
    <text evidence="8">The sequence shown here is derived from an EMBL/GenBank/DDBJ whole genome shotgun (WGS) entry which is preliminary data.</text>
</comment>
<feature type="compositionally biased region" description="Basic and acidic residues" evidence="6">
    <location>
        <begin position="559"/>
        <end position="572"/>
    </location>
</feature>
<name>A0A3A2ZKQ3_9EURO</name>
<dbReference type="PANTHER" id="PTHR13832">
    <property type="entry name" value="PROTEIN PHOSPHATASE 2C"/>
    <property type="match status" value="1"/>
</dbReference>
<evidence type="ECO:0000256" key="3">
    <source>
        <dbReference type="ARBA" id="ARBA00022801"/>
    </source>
</evidence>
<evidence type="ECO:0000256" key="6">
    <source>
        <dbReference type="SAM" id="MobiDB-lite"/>
    </source>
</evidence>
<reference evidence="9" key="1">
    <citation type="submission" date="2017-02" db="EMBL/GenBank/DDBJ databases">
        <authorList>
            <person name="Tafer H."/>
            <person name="Lopandic K."/>
        </authorList>
    </citation>
    <scope>NUCLEOTIDE SEQUENCE [LARGE SCALE GENOMIC DNA]</scope>
    <source>
        <strain evidence="9">CBS 366.77</strain>
    </source>
</reference>
<feature type="region of interest" description="Disordered" evidence="6">
    <location>
        <begin position="167"/>
        <end position="194"/>
    </location>
</feature>
<feature type="region of interest" description="Disordered" evidence="6">
    <location>
        <begin position="533"/>
        <end position="572"/>
    </location>
</feature>
<feature type="compositionally biased region" description="Low complexity" evidence="6">
    <location>
        <begin position="180"/>
        <end position="190"/>
    </location>
</feature>
<sequence length="572" mass="61693">MFSGSSSPPKDKVDSIPTPTVDSNSLTVNTDDSSVSQKKFSPPSTSFFGRKTTEEQTTGNGEKRRRSSTVTKAATFLSNAKNSLSLNSREGSNNGPQFPQTSLQKLGRMDPALSVPQGSYNNSAGESLPTSRSSFRVGVTEDRNRKCRRTMEDTHAYLYNFLGTPAPSAESEVNGKEQLTTTETSTSSEEPSNVVETDNGYFSIFDGHAGTFAAEWCGKKLHLILEDVMRKNPNAPVPELLDQTFTCVDQQLEKLPLKNSGCTAVIALLRWEDRVPSNQSATGSAALAPAAAAAPKEEDPESAETPTQAAPSTAPASVIPELQEKAVRQRVLYTANVGDARIILCRNGKALRLSYDHKGSDENEGKRIANAGGLILNNRVNGVLAVTRALGDAYLKDLVTGHPYTTETVIQPDSDEFIILACDGLWDVCSDQEAVELVRNIPDAQEASKVLVDHALSRFSTDNLSCMVIRFDSNRVKEVVNQVAEPIGVDGDPPTNVEHGVSEADKIVEGARRSMASAGLTDDTETAEKVNEELLQKMSNDETGPELSVNELSPAPQEVKNESNADKEPKNS</sequence>
<feature type="compositionally biased region" description="Low complexity" evidence="6">
    <location>
        <begin position="77"/>
        <end position="88"/>
    </location>
</feature>
<dbReference type="InterPro" id="IPR015655">
    <property type="entry name" value="PP2C"/>
</dbReference>
<feature type="domain" description="PPM-type phosphatase" evidence="7">
    <location>
        <begin position="136"/>
        <end position="471"/>
    </location>
</feature>
<keyword evidence="2" id="KW-0479">Metal-binding</keyword>
<feature type="region of interest" description="Disordered" evidence="6">
    <location>
        <begin position="279"/>
        <end position="317"/>
    </location>
</feature>
<keyword evidence="9" id="KW-1185">Reference proteome</keyword>
<dbReference type="STRING" id="2070753.A0A3A2ZKQ3"/>
<dbReference type="InterPro" id="IPR000222">
    <property type="entry name" value="PP2C_BS"/>
</dbReference>
<keyword evidence="4 5" id="KW-0904">Protein phosphatase</keyword>
<organism evidence="8 9">
    <name type="scientific">Aspergillus sclerotialis</name>
    <dbReference type="NCBI Taxonomy" id="2070753"/>
    <lineage>
        <taxon>Eukaryota</taxon>
        <taxon>Fungi</taxon>
        <taxon>Dikarya</taxon>
        <taxon>Ascomycota</taxon>
        <taxon>Pezizomycotina</taxon>
        <taxon>Eurotiomycetes</taxon>
        <taxon>Eurotiomycetidae</taxon>
        <taxon>Eurotiales</taxon>
        <taxon>Aspergillaceae</taxon>
        <taxon>Aspergillus</taxon>
        <taxon>Aspergillus subgen. Polypaecilum</taxon>
    </lineage>
</organism>
<evidence type="ECO:0000313" key="9">
    <source>
        <dbReference type="Proteomes" id="UP000266188"/>
    </source>
</evidence>
<feature type="compositionally biased region" description="Low complexity" evidence="6">
    <location>
        <begin position="303"/>
        <end position="317"/>
    </location>
</feature>
<dbReference type="PANTHER" id="PTHR13832:SF837">
    <property type="entry name" value="PROTEIN PHOSPHATASE 2C-LIKE DOMAIN-CONTAINING PROTEIN 1"/>
    <property type="match status" value="1"/>
</dbReference>
<dbReference type="Pfam" id="PF00481">
    <property type="entry name" value="PP2C"/>
    <property type="match status" value="2"/>
</dbReference>
<evidence type="ECO:0000256" key="4">
    <source>
        <dbReference type="ARBA" id="ARBA00022912"/>
    </source>
</evidence>
<dbReference type="PROSITE" id="PS51746">
    <property type="entry name" value="PPM_2"/>
    <property type="match status" value="1"/>
</dbReference>
<dbReference type="OrthoDB" id="10264738at2759"/>
<accession>A0A3A2ZKQ3</accession>
<evidence type="ECO:0000256" key="1">
    <source>
        <dbReference type="ARBA" id="ARBA00006702"/>
    </source>
</evidence>
<dbReference type="SMART" id="SM00332">
    <property type="entry name" value="PP2Cc"/>
    <property type="match status" value="1"/>
</dbReference>
<dbReference type="FunFam" id="3.60.40.10:FF:000078">
    <property type="entry name" value="Protein phosphatase 2C, putative"/>
    <property type="match status" value="1"/>
</dbReference>
<feature type="compositionally biased region" description="Low complexity" evidence="6">
    <location>
        <begin position="280"/>
        <end position="294"/>
    </location>
</feature>
<keyword evidence="3 5" id="KW-0378">Hydrolase</keyword>
<evidence type="ECO:0000256" key="2">
    <source>
        <dbReference type="ARBA" id="ARBA00022723"/>
    </source>
</evidence>
<comment type="similarity">
    <text evidence="1 5">Belongs to the PP2C family.</text>
</comment>
<gene>
    <name evidence="8" type="ORF">PHISCL_03925</name>
</gene>
<feature type="compositionally biased region" description="Polar residues" evidence="6">
    <location>
        <begin position="17"/>
        <end position="47"/>
    </location>
</feature>
<feature type="compositionally biased region" description="Polar residues" evidence="6">
    <location>
        <begin position="116"/>
        <end position="134"/>
    </location>
</feature>
<protein>
    <submittedName>
        <fullName evidence="8">Phosphatase 2C</fullName>
    </submittedName>
</protein>